<dbReference type="Proteomes" id="UP000448877">
    <property type="component" value="Unassembled WGS sequence"/>
</dbReference>
<reference evidence="1 2" key="1">
    <citation type="journal article" date="2019" name="Nat. Med.">
        <title>A library of human gut bacterial isolates paired with longitudinal multiomics data enables mechanistic microbiome research.</title>
        <authorList>
            <person name="Poyet M."/>
            <person name="Groussin M."/>
            <person name="Gibbons S.M."/>
            <person name="Avila-Pacheco J."/>
            <person name="Jiang X."/>
            <person name="Kearney S.M."/>
            <person name="Perrotta A.R."/>
            <person name="Berdy B."/>
            <person name="Zhao S."/>
            <person name="Lieberman T.D."/>
            <person name="Swanson P.K."/>
            <person name="Smith M."/>
            <person name="Roesemann S."/>
            <person name="Alexander J.E."/>
            <person name="Rich S.A."/>
            <person name="Livny J."/>
            <person name="Vlamakis H."/>
            <person name="Clish C."/>
            <person name="Bullock K."/>
            <person name="Deik A."/>
            <person name="Scott J."/>
            <person name="Pierce K.A."/>
            <person name="Xavier R.J."/>
            <person name="Alm E.J."/>
        </authorList>
    </citation>
    <scope>NUCLEOTIDE SEQUENCE [LARGE SCALE GENOMIC DNA]</scope>
    <source>
        <strain evidence="1 2">BIOML-A6</strain>
    </source>
</reference>
<accession>A0A108T845</accession>
<evidence type="ECO:0000313" key="2">
    <source>
        <dbReference type="Proteomes" id="UP000448877"/>
    </source>
</evidence>
<dbReference type="GO" id="GO:0009295">
    <property type="term" value="C:nucleoid"/>
    <property type="evidence" value="ECO:0007669"/>
    <property type="project" value="InterPro"/>
</dbReference>
<evidence type="ECO:0000313" key="1">
    <source>
        <dbReference type="EMBL" id="KAA5413782.1"/>
    </source>
</evidence>
<gene>
    <name evidence="1" type="ORF">F2Y81_21865</name>
</gene>
<proteinExistence type="predicted"/>
<dbReference type="Pfam" id="PF04245">
    <property type="entry name" value="NA37"/>
    <property type="match status" value="1"/>
</dbReference>
<comment type="caution">
    <text evidence="1">The sequence shown here is derived from an EMBL/GenBank/DDBJ whole genome shotgun (WGS) entry which is preliminary data.</text>
</comment>
<dbReference type="InterPro" id="IPR007358">
    <property type="entry name" value="Nucleoid_associated_NdpA"/>
</dbReference>
<sequence length="341" mass="38493">MNIKIGNIQNVVLQRTGNKNKGDGVTFANEEISLGDTASFLQQMIEESFDFKIIQHFTYISSVELNPLYTFVTKIFNDTTSLVKQANNIAAYLYDQSIHPNIQSGEFYVVYLESCQINNKETSAIAMFKTETKESYLTVSLVNEHLTIHRATGISNDSIDKGCIIFNVEKEDGFRLAVIDKKSNRDAHYWTDNFLHSVAINNSYYQTNQFIDTCKAYAKSEVKKGNLQSELDMASFLIKGKELLLSTPQTDVNSFAACVFEEAEAQSSFLSFYKAQTEKMGLNSNEVITIDVASVDKLSPPSRRKLKLGHSFEVIVKDNNTTIEQGYDPEVGMNFCKLYYS</sequence>
<name>A0A108T845_9BACE</name>
<dbReference type="AlphaFoldDB" id="A0A108T845"/>
<dbReference type="RefSeq" id="WP_007219868.1">
    <property type="nucleotide sequence ID" value="NZ_CABMLT010000014.1"/>
</dbReference>
<organism evidence="1 2">
    <name type="scientific">Bacteroides cellulosilyticus</name>
    <dbReference type="NCBI Taxonomy" id="246787"/>
    <lineage>
        <taxon>Bacteria</taxon>
        <taxon>Pseudomonadati</taxon>
        <taxon>Bacteroidota</taxon>
        <taxon>Bacteroidia</taxon>
        <taxon>Bacteroidales</taxon>
        <taxon>Bacteroidaceae</taxon>
        <taxon>Bacteroides</taxon>
    </lineage>
</organism>
<dbReference type="EMBL" id="VVYV01000047">
    <property type="protein sequence ID" value="KAA5413782.1"/>
    <property type="molecule type" value="Genomic_DNA"/>
</dbReference>
<protein>
    <submittedName>
        <fullName evidence="1">Nucleoid-associated protein</fullName>
    </submittedName>
</protein>